<evidence type="ECO:0000313" key="2">
    <source>
        <dbReference type="EMBL" id="KAG7344410.1"/>
    </source>
</evidence>
<proteinExistence type="predicted"/>
<comment type="caution">
    <text evidence="2">The sequence shown here is derived from an EMBL/GenBank/DDBJ whole genome shotgun (WGS) entry which is preliminary data.</text>
</comment>
<feature type="transmembrane region" description="Helical" evidence="1">
    <location>
        <begin position="127"/>
        <end position="150"/>
    </location>
</feature>
<protein>
    <submittedName>
        <fullName evidence="2">Uncharacterized protein</fullName>
    </submittedName>
</protein>
<dbReference type="AlphaFoldDB" id="A0A9K3PEM5"/>
<gene>
    <name evidence="2" type="ORF">IV203_022418</name>
</gene>
<keyword evidence="3" id="KW-1185">Reference proteome</keyword>
<evidence type="ECO:0000256" key="1">
    <source>
        <dbReference type="SAM" id="Phobius"/>
    </source>
</evidence>
<keyword evidence="1" id="KW-0812">Transmembrane</keyword>
<keyword evidence="1" id="KW-1133">Transmembrane helix</keyword>
<dbReference type="EMBL" id="JAGRRH010000023">
    <property type="protein sequence ID" value="KAG7344410.1"/>
    <property type="molecule type" value="Genomic_DNA"/>
</dbReference>
<organism evidence="2 3">
    <name type="scientific">Nitzschia inconspicua</name>
    <dbReference type="NCBI Taxonomy" id="303405"/>
    <lineage>
        <taxon>Eukaryota</taxon>
        <taxon>Sar</taxon>
        <taxon>Stramenopiles</taxon>
        <taxon>Ochrophyta</taxon>
        <taxon>Bacillariophyta</taxon>
        <taxon>Bacillariophyceae</taxon>
        <taxon>Bacillariophycidae</taxon>
        <taxon>Bacillariales</taxon>
        <taxon>Bacillariaceae</taxon>
        <taxon>Nitzschia</taxon>
    </lineage>
</organism>
<feature type="transmembrane region" description="Helical" evidence="1">
    <location>
        <begin position="72"/>
        <end position="90"/>
    </location>
</feature>
<reference evidence="2" key="2">
    <citation type="submission" date="2021-04" db="EMBL/GenBank/DDBJ databases">
        <authorList>
            <person name="Podell S."/>
        </authorList>
    </citation>
    <scope>NUCLEOTIDE SEQUENCE</scope>
    <source>
        <strain evidence="2">Hildebrandi</strain>
    </source>
</reference>
<dbReference type="Proteomes" id="UP000693970">
    <property type="component" value="Unassembled WGS sequence"/>
</dbReference>
<keyword evidence="1" id="KW-0472">Membrane</keyword>
<evidence type="ECO:0000313" key="3">
    <source>
        <dbReference type="Proteomes" id="UP000693970"/>
    </source>
</evidence>
<name>A0A9K3PEM5_9STRA</name>
<accession>A0A9K3PEM5</accession>
<sequence length="160" mass="17592">MAFQPSSIFPKSNSNHIRSSFQQFNGPASMQRLQSFHGPLPKHQPSLSKLLLSVDESTVASSSSQFFQNTDVWVFLAGVFPFAWATVEFWRRIMFGEPFGTGRDSVIIGMDDAPQDSRGRRVLGKGALITAYVLFVIAFGTIGVVLYSVLSSAPPPTEFV</sequence>
<dbReference type="OrthoDB" id="410714at2759"/>
<reference evidence="2" key="1">
    <citation type="journal article" date="2021" name="Sci. Rep.">
        <title>Diploid genomic architecture of Nitzschia inconspicua, an elite biomass production diatom.</title>
        <authorList>
            <person name="Oliver A."/>
            <person name="Podell S."/>
            <person name="Pinowska A."/>
            <person name="Traller J.C."/>
            <person name="Smith S.R."/>
            <person name="McClure R."/>
            <person name="Beliaev A."/>
            <person name="Bohutskyi P."/>
            <person name="Hill E.A."/>
            <person name="Rabines A."/>
            <person name="Zheng H."/>
            <person name="Allen L.Z."/>
            <person name="Kuo A."/>
            <person name="Grigoriev I.V."/>
            <person name="Allen A.E."/>
            <person name="Hazlebeck D."/>
            <person name="Allen E.E."/>
        </authorList>
    </citation>
    <scope>NUCLEOTIDE SEQUENCE</scope>
    <source>
        <strain evidence="2">Hildebrandi</strain>
    </source>
</reference>